<dbReference type="GO" id="GO:0005634">
    <property type="term" value="C:nucleus"/>
    <property type="evidence" value="ECO:0007669"/>
    <property type="project" value="UniProtKB-SubCell"/>
</dbReference>
<dbReference type="InterPro" id="IPR036397">
    <property type="entry name" value="RNaseH_sf"/>
</dbReference>
<dbReference type="PANTHER" id="PTHR23022:SF135">
    <property type="entry name" value="SI:DKEY-77F5.3"/>
    <property type="match status" value="1"/>
</dbReference>
<evidence type="ECO:0000256" key="1">
    <source>
        <dbReference type="ARBA" id="ARBA00004123"/>
    </source>
</evidence>
<dbReference type="InterPro" id="IPR036388">
    <property type="entry name" value="WH-like_DNA-bd_sf"/>
</dbReference>
<dbReference type="PANTHER" id="PTHR23022">
    <property type="entry name" value="TRANSPOSABLE ELEMENT-RELATED"/>
    <property type="match status" value="1"/>
</dbReference>
<dbReference type="STRING" id="104421.E2A2P2"/>
<evidence type="ECO:0000313" key="5">
    <source>
        <dbReference type="Proteomes" id="UP000000311"/>
    </source>
</evidence>
<reference evidence="4 5" key="1">
    <citation type="journal article" date="2010" name="Science">
        <title>Genomic comparison of the ants Camponotus floridanus and Harpegnathos saltator.</title>
        <authorList>
            <person name="Bonasio R."/>
            <person name="Zhang G."/>
            <person name="Ye C."/>
            <person name="Mutti N.S."/>
            <person name="Fang X."/>
            <person name="Qin N."/>
            <person name="Donahue G."/>
            <person name="Yang P."/>
            <person name="Li Q."/>
            <person name="Li C."/>
            <person name="Zhang P."/>
            <person name="Huang Z."/>
            <person name="Berger S.L."/>
            <person name="Reinberg D."/>
            <person name="Wang J."/>
            <person name="Liebig J."/>
        </authorList>
    </citation>
    <scope>NUCLEOTIDE SEQUENCE [LARGE SCALE GENOMIC DNA]</scope>
    <source>
        <strain evidence="5">C129</strain>
    </source>
</reference>
<dbReference type="InterPro" id="IPR002492">
    <property type="entry name" value="Transposase_Tc1-like"/>
</dbReference>
<evidence type="ECO:0000256" key="2">
    <source>
        <dbReference type="SAM" id="MobiDB-lite"/>
    </source>
</evidence>
<feature type="non-terminal residue" evidence="4">
    <location>
        <position position="159"/>
    </location>
</feature>
<dbReference type="AlphaFoldDB" id="E2A2P2"/>
<name>E2A2P2_CAMFO</name>
<dbReference type="GO" id="GO:0003677">
    <property type="term" value="F:DNA binding"/>
    <property type="evidence" value="ECO:0007669"/>
    <property type="project" value="InterPro"/>
</dbReference>
<dbReference type="Pfam" id="PF01498">
    <property type="entry name" value="HTH_Tnp_Tc3_2"/>
    <property type="match status" value="1"/>
</dbReference>
<dbReference type="EMBL" id="GL436182">
    <property type="protein sequence ID" value="EFN72297.1"/>
    <property type="molecule type" value="Genomic_DNA"/>
</dbReference>
<dbReference type="Pfam" id="PF13551">
    <property type="entry name" value="HTH_29"/>
    <property type="match status" value="1"/>
</dbReference>
<feature type="domain" description="Transposase Tc1-like" evidence="3">
    <location>
        <begin position="67"/>
        <end position="134"/>
    </location>
</feature>
<feature type="non-terminal residue" evidence="4">
    <location>
        <position position="1"/>
    </location>
</feature>
<evidence type="ECO:0000259" key="3">
    <source>
        <dbReference type="Pfam" id="PF01498"/>
    </source>
</evidence>
<dbReference type="InterPro" id="IPR009057">
    <property type="entry name" value="Homeodomain-like_sf"/>
</dbReference>
<evidence type="ECO:0000313" key="4">
    <source>
        <dbReference type="EMBL" id="EFN72297.1"/>
    </source>
</evidence>
<keyword evidence="5" id="KW-1185">Reference proteome</keyword>
<dbReference type="InterPro" id="IPR052338">
    <property type="entry name" value="Transposase_5"/>
</dbReference>
<organism evidence="5">
    <name type="scientific">Camponotus floridanus</name>
    <name type="common">Florida carpenter ant</name>
    <dbReference type="NCBI Taxonomy" id="104421"/>
    <lineage>
        <taxon>Eukaryota</taxon>
        <taxon>Metazoa</taxon>
        <taxon>Ecdysozoa</taxon>
        <taxon>Arthropoda</taxon>
        <taxon>Hexapoda</taxon>
        <taxon>Insecta</taxon>
        <taxon>Pterygota</taxon>
        <taxon>Neoptera</taxon>
        <taxon>Endopterygota</taxon>
        <taxon>Hymenoptera</taxon>
        <taxon>Apocrita</taxon>
        <taxon>Aculeata</taxon>
        <taxon>Formicoidea</taxon>
        <taxon>Formicidae</taxon>
        <taxon>Formicinae</taxon>
        <taxon>Camponotus</taxon>
    </lineage>
</organism>
<gene>
    <name evidence="4" type="ORF">EAG_00315</name>
</gene>
<comment type="subcellular location">
    <subcellularLocation>
        <location evidence="1">Nucleus</location>
    </subcellularLocation>
</comment>
<protein>
    <submittedName>
        <fullName evidence="4">Transposable element Tcb2 transposase</fullName>
    </submittedName>
</protein>
<feature type="region of interest" description="Disordered" evidence="2">
    <location>
        <begin position="41"/>
        <end position="60"/>
    </location>
</feature>
<dbReference type="GO" id="GO:0015074">
    <property type="term" value="P:DNA integration"/>
    <property type="evidence" value="ECO:0007669"/>
    <property type="project" value="InterPro"/>
</dbReference>
<dbReference type="Gene3D" id="1.10.10.10">
    <property type="entry name" value="Winged helix-like DNA-binding domain superfamily/Winged helix DNA-binding domain"/>
    <property type="match status" value="1"/>
</dbReference>
<proteinExistence type="predicted"/>
<dbReference type="OMA" id="THIEILN"/>
<sequence length="159" mass="18675">NVETRAVIVALHKEGYSTRQISSKIKVSQITVVRTLRRKQETGLNTSRHRSGRPRVTSKNEDKFICVQSKRLRTRTAPEIREELNATREKPVSVPTVQRRLRDYGLKGCIAARKPLLRKQNKVKRLQWAKKHKNWSINQWKKVLFTDESKFEIFGGKRR</sequence>
<dbReference type="Gene3D" id="3.30.420.10">
    <property type="entry name" value="Ribonuclease H-like superfamily/Ribonuclease H"/>
    <property type="match status" value="1"/>
</dbReference>
<dbReference type="SUPFAM" id="SSF46689">
    <property type="entry name" value="Homeodomain-like"/>
    <property type="match status" value="1"/>
</dbReference>
<dbReference type="GO" id="GO:0006313">
    <property type="term" value="P:DNA transposition"/>
    <property type="evidence" value="ECO:0007669"/>
    <property type="project" value="InterPro"/>
</dbReference>
<accession>E2A2P2</accession>
<dbReference type="Proteomes" id="UP000000311">
    <property type="component" value="Unassembled WGS sequence"/>
</dbReference>
<dbReference type="InParanoid" id="E2A2P2"/>